<protein>
    <submittedName>
        <fullName evidence="1">Uncharacterized protein</fullName>
    </submittedName>
</protein>
<sequence>MIVVSPKAVDLDQPCHPDGVTKRGGRAFAQARTCKGTATSDATSAQAPRIVLFAAKAEEDRPAFASTMYASVQE</sequence>
<reference evidence="1 2" key="1">
    <citation type="submission" date="2016-10" db="EMBL/GenBank/DDBJ databases">
        <title>Genome sequence of the basidiomycete white-rot fungus Trametes pubescens.</title>
        <authorList>
            <person name="Makela M.R."/>
            <person name="Granchi Z."/>
            <person name="Peng M."/>
            <person name="De Vries R.P."/>
            <person name="Grigoriev I."/>
            <person name="Riley R."/>
            <person name="Hilden K."/>
        </authorList>
    </citation>
    <scope>NUCLEOTIDE SEQUENCE [LARGE SCALE GENOMIC DNA]</scope>
    <source>
        <strain evidence="1 2">FBCC735</strain>
    </source>
</reference>
<dbReference type="Proteomes" id="UP000184267">
    <property type="component" value="Unassembled WGS sequence"/>
</dbReference>
<comment type="caution">
    <text evidence="1">The sequence shown here is derived from an EMBL/GenBank/DDBJ whole genome shotgun (WGS) entry which is preliminary data.</text>
</comment>
<proteinExistence type="predicted"/>
<evidence type="ECO:0000313" key="1">
    <source>
        <dbReference type="EMBL" id="OJT15583.1"/>
    </source>
</evidence>
<dbReference type="EMBL" id="MNAD01000148">
    <property type="protein sequence ID" value="OJT15583.1"/>
    <property type="molecule type" value="Genomic_DNA"/>
</dbReference>
<dbReference type="AlphaFoldDB" id="A0A1M2W6X7"/>
<accession>A0A1M2W6X7</accession>
<evidence type="ECO:0000313" key="2">
    <source>
        <dbReference type="Proteomes" id="UP000184267"/>
    </source>
</evidence>
<name>A0A1M2W6X7_TRAPU</name>
<keyword evidence="2" id="KW-1185">Reference proteome</keyword>
<gene>
    <name evidence="1" type="ORF">TRAPUB_6183</name>
</gene>
<organism evidence="1 2">
    <name type="scientific">Trametes pubescens</name>
    <name type="common">White-rot fungus</name>
    <dbReference type="NCBI Taxonomy" id="154538"/>
    <lineage>
        <taxon>Eukaryota</taxon>
        <taxon>Fungi</taxon>
        <taxon>Dikarya</taxon>
        <taxon>Basidiomycota</taxon>
        <taxon>Agaricomycotina</taxon>
        <taxon>Agaricomycetes</taxon>
        <taxon>Polyporales</taxon>
        <taxon>Polyporaceae</taxon>
        <taxon>Trametes</taxon>
    </lineage>
</organism>